<keyword evidence="2" id="KW-0378">Hydrolase</keyword>
<feature type="chain" id="PRO_5047280667" description="NodB homology domain-containing protein" evidence="4">
    <location>
        <begin position="27"/>
        <end position="276"/>
    </location>
</feature>
<reference evidence="6 7" key="1">
    <citation type="submission" date="2024-02" db="EMBL/GenBank/DDBJ databases">
        <title>Rubritalea halochordaticola NBRC 107102.</title>
        <authorList>
            <person name="Ichikawa N."/>
            <person name="Katano-Makiyama Y."/>
            <person name="Hidaka K."/>
        </authorList>
    </citation>
    <scope>NUCLEOTIDE SEQUENCE [LARGE SCALE GENOMIC DNA]</scope>
    <source>
        <strain evidence="6 7">NBRC 107102</strain>
    </source>
</reference>
<evidence type="ECO:0000313" key="6">
    <source>
        <dbReference type="EMBL" id="GAA5495295.1"/>
    </source>
</evidence>
<keyword evidence="1" id="KW-0479">Metal-binding</keyword>
<dbReference type="Proteomes" id="UP001424741">
    <property type="component" value="Unassembled WGS sequence"/>
</dbReference>
<evidence type="ECO:0000256" key="3">
    <source>
        <dbReference type="SAM" id="MobiDB-lite"/>
    </source>
</evidence>
<evidence type="ECO:0000313" key="7">
    <source>
        <dbReference type="Proteomes" id="UP001424741"/>
    </source>
</evidence>
<evidence type="ECO:0000259" key="5">
    <source>
        <dbReference type="PROSITE" id="PS51677"/>
    </source>
</evidence>
<dbReference type="InterPro" id="IPR011330">
    <property type="entry name" value="Glyco_hydro/deAcase_b/a-brl"/>
</dbReference>
<feature type="domain" description="NodB homology" evidence="5">
    <location>
        <begin position="84"/>
        <end position="262"/>
    </location>
</feature>
<gene>
    <name evidence="6" type="ORF">Rhal01_01470</name>
</gene>
<dbReference type="SUPFAM" id="SSF88713">
    <property type="entry name" value="Glycoside hydrolase/deacetylase"/>
    <property type="match status" value="1"/>
</dbReference>
<dbReference type="Pfam" id="PF01522">
    <property type="entry name" value="Polysacc_deac_1"/>
    <property type="match status" value="1"/>
</dbReference>
<keyword evidence="4" id="KW-0732">Signal</keyword>
<name>A0ABP9V006_9BACT</name>
<evidence type="ECO:0000256" key="4">
    <source>
        <dbReference type="SAM" id="SignalP"/>
    </source>
</evidence>
<sequence length="276" mass="30609">MMKLRFLQIAKILAVLTLAVGLSSCASKDKEGADATSGVKLTPNGSYRTASTSGPYLRNKDSGLPYDFSGNQSVSISSGPRSQKYIALTFDDGPNPQHTPRLLDMLKRRNVKATFYVVGRNVAAHPNIVRRTVAEGHEIGNHTWTHRNLKTLSDEMVSWELDKTRDAIISATGVQPRTMRPPYGAMYQNQREWVYRKYGYPTVLWDVDPLDWKKPGPSVVAQRLISGTKNGSILLVHDLHGQSVDAIPQTIDTLLRQGYQFVTVSQLVALRAAQGM</sequence>
<evidence type="ECO:0000256" key="2">
    <source>
        <dbReference type="ARBA" id="ARBA00022801"/>
    </source>
</evidence>
<dbReference type="RefSeq" id="WP_346188117.1">
    <property type="nucleotide sequence ID" value="NZ_BAABRL010000003.1"/>
</dbReference>
<dbReference type="PROSITE" id="PS51257">
    <property type="entry name" value="PROKAR_LIPOPROTEIN"/>
    <property type="match status" value="1"/>
</dbReference>
<dbReference type="PANTHER" id="PTHR10587">
    <property type="entry name" value="GLYCOSYL TRANSFERASE-RELATED"/>
    <property type="match status" value="1"/>
</dbReference>
<dbReference type="InterPro" id="IPR050248">
    <property type="entry name" value="Polysacc_deacetylase_ArnD"/>
</dbReference>
<dbReference type="Gene3D" id="3.20.20.370">
    <property type="entry name" value="Glycoside hydrolase/deacetylase"/>
    <property type="match status" value="1"/>
</dbReference>
<keyword evidence="7" id="KW-1185">Reference proteome</keyword>
<proteinExistence type="predicted"/>
<organism evidence="6 7">
    <name type="scientific">Rubritalea halochordaticola</name>
    <dbReference type="NCBI Taxonomy" id="714537"/>
    <lineage>
        <taxon>Bacteria</taxon>
        <taxon>Pseudomonadati</taxon>
        <taxon>Verrucomicrobiota</taxon>
        <taxon>Verrucomicrobiia</taxon>
        <taxon>Verrucomicrobiales</taxon>
        <taxon>Rubritaleaceae</taxon>
        <taxon>Rubritalea</taxon>
    </lineage>
</organism>
<dbReference type="InterPro" id="IPR002509">
    <property type="entry name" value="NODB_dom"/>
</dbReference>
<protein>
    <recommendedName>
        <fullName evidence="5">NodB homology domain-containing protein</fullName>
    </recommendedName>
</protein>
<dbReference type="CDD" id="cd10954">
    <property type="entry name" value="CE4_CtAXE_like"/>
    <property type="match status" value="1"/>
</dbReference>
<dbReference type="EMBL" id="BAABRL010000003">
    <property type="protein sequence ID" value="GAA5495295.1"/>
    <property type="molecule type" value="Genomic_DNA"/>
</dbReference>
<comment type="caution">
    <text evidence="6">The sequence shown here is derived from an EMBL/GenBank/DDBJ whole genome shotgun (WGS) entry which is preliminary data.</text>
</comment>
<dbReference type="PROSITE" id="PS51677">
    <property type="entry name" value="NODB"/>
    <property type="match status" value="1"/>
</dbReference>
<feature type="compositionally biased region" description="Polar residues" evidence="3">
    <location>
        <begin position="43"/>
        <end position="54"/>
    </location>
</feature>
<feature type="signal peptide" evidence="4">
    <location>
        <begin position="1"/>
        <end position="26"/>
    </location>
</feature>
<feature type="region of interest" description="Disordered" evidence="3">
    <location>
        <begin position="28"/>
        <end position="58"/>
    </location>
</feature>
<accession>A0ABP9V006</accession>
<evidence type="ECO:0000256" key="1">
    <source>
        <dbReference type="ARBA" id="ARBA00022723"/>
    </source>
</evidence>
<dbReference type="PANTHER" id="PTHR10587:SF133">
    <property type="entry name" value="CHITIN DEACETYLASE 1-RELATED"/>
    <property type="match status" value="1"/>
</dbReference>